<keyword evidence="2" id="KW-1185">Reference proteome</keyword>
<dbReference type="InterPro" id="IPR036390">
    <property type="entry name" value="WH_DNA-bd_sf"/>
</dbReference>
<dbReference type="Proteomes" id="UP001303046">
    <property type="component" value="Unassembled WGS sequence"/>
</dbReference>
<accession>A0ABR1DYU4</accession>
<evidence type="ECO:0008006" key="3">
    <source>
        <dbReference type="Google" id="ProtNLM"/>
    </source>
</evidence>
<evidence type="ECO:0000313" key="2">
    <source>
        <dbReference type="Proteomes" id="UP001303046"/>
    </source>
</evidence>
<sequence>MRVTEFALAVLAAGKQTCHYGQHGVTKSTESYKRGQTDAWAWLMRLVANQASVNNISSSMSTLPTASETLRDAVLPRGRTLVKGHTLSTVGPRMLLWLQLLKHAMPDETRKSILRGIDQKMRQVELAKLFNVSRATISVFLKKMQADAVYGATPSPGRCRMTHELST</sequence>
<evidence type="ECO:0000313" key="1">
    <source>
        <dbReference type="EMBL" id="KAK6755592.1"/>
    </source>
</evidence>
<comment type="caution">
    <text evidence="1">The sequence shown here is derived from an EMBL/GenBank/DDBJ whole genome shotgun (WGS) entry which is preliminary data.</text>
</comment>
<dbReference type="SUPFAM" id="SSF46785">
    <property type="entry name" value="Winged helix' DNA-binding domain"/>
    <property type="match status" value="1"/>
</dbReference>
<organism evidence="1 2">
    <name type="scientific">Necator americanus</name>
    <name type="common">Human hookworm</name>
    <dbReference type="NCBI Taxonomy" id="51031"/>
    <lineage>
        <taxon>Eukaryota</taxon>
        <taxon>Metazoa</taxon>
        <taxon>Ecdysozoa</taxon>
        <taxon>Nematoda</taxon>
        <taxon>Chromadorea</taxon>
        <taxon>Rhabditida</taxon>
        <taxon>Rhabditina</taxon>
        <taxon>Rhabditomorpha</taxon>
        <taxon>Strongyloidea</taxon>
        <taxon>Ancylostomatidae</taxon>
        <taxon>Bunostominae</taxon>
        <taxon>Necator</taxon>
    </lineage>
</organism>
<name>A0ABR1DYU4_NECAM</name>
<proteinExistence type="predicted"/>
<dbReference type="Gene3D" id="1.10.10.60">
    <property type="entry name" value="Homeodomain-like"/>
    <property type="match status" value="1"/>
</dbReference>
<gene>
    <name evidence="1" type="primary">Necator_chrV.g18932</name>
    <name evidence="1" type="ORF">RB195_014141</name>
</gene>
<protein>
    <recommendedName>
        <fullName evidence="3">HTH psq-type domain-containing protein</fullName>
    </recommendedName>
</protein>
<reference evidence="1 2" key="1">
    <citation type="submission" date="2023-08" db="EMBL/GenBank/DDBJ databases">
        <title>A Necator americanus chromosomal reference genome.</title>
        <authorList>
            <person name="Ilik V."/>
            <person name="Petrzelkova K.J."/>
            <person name="Pardy F."/>
            <person name="Fuh T."/>
            <person name="Niatou-Singa F.S."/>
            <person name="Gouil Q."/>
            <person name="Baker L."/>
            <person name="Ritchie M.E."/>
            <person name="Jex A.R."/>
            <person name="Gazzola D."/>
            <person name="Li H."/>
            <person name="Toshio Fujiwara R."/>
            <person name="Zhan B."/>
            <person name="Aroian R.V."/>
            <person name="Pafco B."/>
            <person name="Schwarz E.M."/>
        </authorList>
    </citation>
    <scope>NUCLEOTIDE SEQUENCE [LARGE SCALE GENOMIC DNA]</scope>
    <source>
        <strain evidence="1 2">Aroian</strain>
        <tissue evidence="1">Whole animal</tissue>
    </source>
</reference>
<dbReference type="EMBL" id="JAVFWL010000005">
    <property type="protein sequence ID" value="KAK6755592.1"/>
    <property type="molecule type" value="Genomic_DNA"/>
</dbReference>